<sequence length="797" mass="89747">MTIPLQSTFIIGRETELALAKTLLTRTRLLTLKGPAGVGKTRLAVQLAGDYLAEFSNNVYFVSLTPVSQPELVLSAIAQALGIAEENENGEKSLSSQLRKKLEDKAYLLILDNFEQVLEAVKDVKALIQACPLLKVIITSRELLRIKEETHLDLQPLPYPEPDKLPPLDQLARFPSIRLFLERVRASSPQVDLTPQNALTIAQICKKLDGLPLALELAAVRVRAFGLEYLEQNLNRSLYILGYGNRDLPEHQQNMRRTIEWSYHLLNAQQRKLFRRLGGFVDGFTAAAAEEVGKAANETLNILDELQALADCSMLQLKETPSGIRFRMFETIREFAIEILNEAGEENVFRLKHATYYLNLATKAKEGLSGARQGEWLETLAGEQGNLRAALNWSQHNNAALFINLCAVLWRFWHFRSLLEEGNLWFRQAVNLLEQPSENSSQQFEVGAMVLNGAGAMALTRRDYAAARTYFLKSQQFWLRAKETLNLQTAEERAQLQKCDKGISNVLGNLGVTEAFSGNHLSSKEYFEQSLKLSETIGDISSIAMDCNNLGLASLQLQQLEAAQKYFERSGQLFEQLGDISNVAICRLNLGRLDGKLKKYEGALEYIRQSFATSLLLKDNNSMADCVGEFAVIAVDMGYAEIASQLFGLEQAIRQEFNIPLQGTAESRYNDYYQRLKELLGEESFAKRLEQGRNLRLDELEDFVKRELMEKKRKPTKYPNGLTELEVNILCLLAQGLKTVDIAERLNFSNKYISNKLTEIYSKIGVESDNTNRNRRAEAVKYANDHRLAAALAKSPA</sequence>
<evidence type="ECO:0000313" key="2">
    <source>
        <dbReference type="EMBL" id="NWJ48766.1"/>
    </source>
</evidence>
<gene>
    <name evidence="2" type="ORF">HXX08_23145</name>
</gene>
<proteinExistence type="predicted"/>
<dbReference type="SUPFAM" id="SSF46894">
    <property type="entry name" value="C-terminal effector domain of the bipartite response regulators"/>
    <property type="match status" value="1"/>
</dbReference>
<dbReference type="Pfam" id="PF13401">
    <property type="entry name" value="AAA_22"/>
    <property type="match status" value="1"/>
</dbReference>
<dbReference type="Pfam" id="PF00196">
    <property type="entry name" value="GerE"/>
    <property type="match status" value="1"/>
</dbReference>
<evidence type="ECO:0000313" key="3">
    <source>
        <dbReference type="Proteomes" id="UP000521676"/>
    </source>
</evidence>
<feature type="domain" description="HTH luxR-type" evidence="1">
    <location>
        <begin position="715"/>
        <end position="787"/>
    </location>
</feature>
<dbReference type="Pfam" id="PF13424">
    <property type="entry name" value="TPR_12"/>
    <property type="match status" value="1"/>
</dbReference>
<comment type="caution">
    <text evidence="2">The sequence shown here is derived from an EMBL/GenBank/DDBJ whole genome shotgun (WGS) entry which is preliminary data.</text>
</comment>
<dbReference type="Gene3D" id="3.40.50.300">
    <property type="entry name" value="P-loop containing nucleotide triphosphate hydrolases"/>
    <property type="match status" value="1"/>
</dbReference>
<reference evidence="2 3" key="1">
    <citation type="submission" date="2020-06" db="EMBL/GenBank/DDBJ databases">
        <title>Anoxygenic phototrophic Chloroflexota member uses a Type I reaction center.</title>
        <authorList>
            <person name="Tsuji J.M."/>
            <person name="Shaw N.A."/>
            <person name="Nagashima S."/>
            <person name="Venkiteswaran J."/>
            <person name="Schiff S.L."/>
            <person name="Hanada S."/>
            <person name="Tank M."/>
            <person name="Neufeld J.D."/>
        </authorList>
    </citation>
    <scope>NUCLEOTIDE SEQUENCE [LARGE SCALE GENOMIC DNA]</scope>
    <source>
        <strain evidence="2">L227-S17</strain>
    </source>
</reference>
<dbReference type="SMART" id="SM00421">
    <property type="entry name" value="HTH_LUXR"/>
    <property type="match status" value="1"/>
</dbReference>
<evidence type="ECO:0000259" key="1">
    <source>
        <dbReference type="PROSITE" id="PS50043"/>
    </source>
</evidence>
<dbReference type="Proteomes" id="UP000521676">
    <property type="component" value="Unassembled WGS sequence"/>
</dbReference>
<dbReference type="PRINTS" id="PR00364">
    <property type="entry name" value="DISEASERSIST"/>
</dbReference>
<dbReference type="GO" id="GO:0003677">
    <property type="term" value="F:DNA binding"/>
    <property type="evidence" value="ECO:0007669"/>
    <property type="project" value="InterPro"/>
</dbReference>
<dbReference type="Gene3D" id="1.10.10.10">
    <property type="entry name" value="Winged helix-like DNA-binding domain superfamily/Winged helix DNA-binding domain"/>
    <property type="match status" value="1"/>
</dbReference>
<dbReference type="InterPro" id="IPR019734">
    <property type="entry name" value="TPR_rpt"/>
</dbReference>
<dbReference type="InterPro" id="IPR011990">
    <property type="entry name" value="TPR-like_helical_dom_sf"/>
</dbReference>
<accession>A0A8T7M9R8</accession>
<dbReference type="PANTHER" id="PTHR47691:SF3">
    <property type="entry name" value="HTH-TYPE TRANSCRIPTIONAL REGULATOR RV0890C-RELATED"/>
    <property type="match status" value="1"/>
</dbReference>
<dbReference type="CDD" id="cd06170">
    <property type="entry name" value="LuxR_C_like"/>
    <property type="match status" value="1"/>
</dbReference>
<dbReference type="SUPFAM" id="SSF48452">
    <property type="entry name" value="TPR-like"/>
    <property type="match status" value="1"/>
</dbReference>
<dbReference type="InterPro" id="IPR016032">
    <property type="entry name" value="Sig_transdc_resp-reg_C-effctor"/>
</dbReference>
<dbReference type="GO" id="GO:0016887">
    <property type="term" value="F:ATP hydrolysis activity"/>
    <property type="evidence" value="ECO:0007669"/>
    <property type="project" value="InterPro"/>
</dbReference>
<dbReference type="GO" id="GO:0006355">
    <property type="term" value="P:regulation of DNA-templated transcription"/>
    <property type="evidence" value="ECO:0007669"/>
    <property type="project" value="InterPro"/>
</dbReference>
<dbReference type="SMART" id="SM00028">
    <property type="entry name" value="TPR"/>
    <property type="match status" value="3"/>
</dbReference>
<protein>
    <submittedName>
        <fullName evidence="2">AAA family ATPase</fullName>
    </submittedName>
</protein>
<dbReference type="PANTHER" id="PTHR47691">
    <property type="entry name" value="REGULATOR-RELATED"/>
    <property type="match status" value="1"/>
</dbReference>
<dbReference type="Gene3D" id="1.25.40.10">
    <property type="entry name" value="Tetratricopeptide repeat domain"/>
    <property type="match status" value="1"/>
</dbReference>
<dbReference type="InterPro" id="IPR027417">
    <property type="entry name" value="P-loop_NTPase"/>
</dbReference>
<name>A0A8T7M9R8_9CHLR</name>
<dbReference type="EMBL" id="JACATZ010000003">
    <property type="protein sequence ID" value="NWJ48766.1"/>
    <property type="molecule type" value="Genomic_DNA"/>
</dbReference>
<dbReference type="PROSITE" id="PS50043">
    <property type="entry name" value="HTH_LUXR_2"/>
    <property type="match status" value="1"/>
</dbReference>
<dbReference type="SUPFAM" id="SSF52540">
    <property type="entry name" value="P-loop containing nucleoside triphosphate hydrolases"/>
    <property type="match status" value="1"/>
</dbReference>
<dbReference type="InterPro" id="IPR036388">
    <property type="entry name" value="WH-like_DNA-bd_sf"/>
</dbReference>
<dbReference type="InterPro" id="IPR000792">
    <property type="entry name" value="Tscrpt_reg_LuxR_C"/>
</dbReference>
<dbReference type="AlphaFoldDB" id="A0A8T7M9R8"/>
<dbReference type="InterPro" id="IPR049945">
    <property type="entry name" value="AAA_22"/>
</dbReference>
<organism evidence="2 3">
    <name type="scientific">Candidatus Chlorohelix allophototropha</name>
    <dbReference type="NCBI Taxonomy" id="3003348"/>
    <lineage>
        <taxon>Bacteria</taxon>
        <taxon>Bacillati</taxon>
        <taxon>Chloroflexota</taxon>
        <taxon>Chloroflexia</taxon>
        <taxon>Candidatus Chloroheliales</taxon>
        <taxon>Candidatus Chloroheliaceae</taxon>
        <taxon>Candidatus Chlorohelix</taxon>
    </lineage>
</organism>